<reference evidence="6 7" key="1">
    <citation type="submission" date="2018-07" db="EMBL/GenBank/DDBJ databases">
        <title>Chitinophaga K2CV101002-2 sp. nov., isolated from a monsoon evergreen broad-leaved forest soil.</title>
        <authorList>
            <person name="Lv Y."/>
        </authorList>
    </citation>
    <scope>NUCLEOTIDE SEQUENCE [LARGE SCALE GENOMIC DNA]</scope>
    <source>
        <strain evidence="6 7">GDMCC 1.1288</strain>
    </source>
</reference>
<dbReference type="AlphaFoldDB" id="A0A3E1YBZ1"/>
<protein>
    <submittedName>
        <fullName evidence="6">TetR/AcrR family transcriptional regulator</fullName>
    </submittedName>
</protein>
<keyword evidence="1" id="KW-0805">Transcription regulation</keyword>
<evidence type="ECO:0000256" key="3">
    <source>
        <dbReference type="ARBA" id="ARBA00023163"/>
    </source>
</evidence>
<proteinExistence type="predicted"/>
<keyword evidence="7" id="KW-1185">Reference proteome</keyword>
<feature type="DNA-binding region" description="H-T-H motif" evidence="4">
    <location>
        <begin position="47"/>
        <end position="66"/>
    </location>
</feature>
<accession>A0A3E1YBZ1</accession>
<dbReference type="SUPFAM" id="SSF46689">
    <property type="entry name" value="Homeodomain-like"/>
    <property type="match status" value="1"/>
</dbReference>
<gene>
    <name evidence="6" type="ORF">DVR12_10930</name>
</gene>
<dbReference type="Pfam" id="PF00440">
    <property type="entry name" value="TetR_N"/>
    <property type="match status" value="1"/>
</dbReference>
<dbReference type="GO" id="GO:0000976">
    <property type="term" value="F:transcription cis-regulatory region binding"/>
    <property type="evidence" value="ECO:0007669"/>
    <property type="project" value="TreeGrafter"/>
</dbReference>
<evidence type="ECO:0000313" key="6">
    <source>
        <dbReference type="EMBL" id="RFS23519.1"/>
    </source>
</evidence>
<dbReference type="Gene3D" id="1.10.10.60">
    <property type="entry name" value="Homeodomain-like"/>
    <property type="match status" value="1"/>
</dbReference>
<dbReference type="Gene3D" id="1.10.357.10">
    <property type="entry name" value="Tetracycline Repressor, domain 2"/>
    <property type="match status" value="1"/>
</dbReference>
<organism evidence="6 7">
    <name type="scientific">Chitinophaga silvatica</name>
    <dbReference type="NCBI Taxonomy" id="2282649"/>
    <lineage>
        <taxon>Bacteria</taxon>
        <taxon>Pseudomonadati</taxon>
        <taxon>Bacteroidota</taxon>
        <taxon>Chitinophagia</taxon>
        <taxon>Chitinophagales</taxon>
        <taxon>Chitinophagaceae</taxon>
        <taxon>Chitinophaga</taxon>
    </lineage>
</organism>
<comment type="caution">
    <text evidence="6">The sequence shown here is derived from an EMBL/GenBank/DDBJ whole genome shotgun (WGS) entry which is preliminary data.</text>
</comment>
<feature type="domain" description="HTH tetR-type" evidence="5">
    <location>
        <begin position="24"/>
        <end position="84"/>
    </location>
</feature>
<dbReference type="GO" id="GO:0003700">
    <property type="term" value="F:DNA-binding transcription factor activity"/>
    <property type="evidence" value="ECO:0007669"/>
    <property type="project" value="TreeGrafter"/>
</dbReference>
<dbReference type="Proteomes" id="UP000260644">
    <property type="component" value="Unassembled WGS sequence"/>
</dbReference>
<evidence type="ECO:0000256" key="2">
    <source>
        <dbReference type="ARBA" id="ARBA00023125"/>
    </source>
</evidence>
<keyword evidence="2 4" id="KW-0238">DNA-binding</keyword>
<dbReference type="PANTHER" id="PTHR30055">
    <property type="entry name" value="HTH-TYPE TRANSCRIPTIONAL REGULATOR RUTR"/>
    <property type="match status" value="1"/>
</dbReference>
<dbReference type="InterPro" id="IPR009057">
    <property type="entry name" value="Homeodomain-like_sf"/>
</dbReference>
<name>A0A3E1YBZ1_9BACT</name>
<dbReference type="PANTHER" id="PTHR30055:SF234">
    <property type="entry name" value="HTH-TYPE TRANSCRIPTIONAL REGULATOR BETI"/>
    <property type="match status" value="1"/>
</dbReference>
<dbReference type="PROSITE" id="PS50977">
    <property type="entry name" value="HTH_TETR_2"/>
    <property type="match status" value="1"/>
</dbReference>
<sequence>MKKLTNFDLETKKVKKLMHTESKDEMRDKILDAALKRFTHYGASKTTMNEIADDLHCSKASLYYYFPDKKAMHIAVLQKIGEAYFRDMEKEAENVTSASQALFKIVDIRKLFISKFCRLEIFQLLKDVKNTFLEEKKKGMQREIELHTKIIIAGNESGEFNVENPKQVAELLVQASAGLRFAVPDHVTDDMDIDDEMFELVIEKQKQLLTVFINGIKAK</sequence>
<keyword evidence="3" id="KW-0804">Transcription</keyword>
<evidence type="ECO:0000259" key="5">
    <source>
        <dbReference type="PROSITE" id="PS50977"/>
    </source>
</evidence>
<dbReference type="InterPro" id="IPR050109">
    <property type="entry name" value="HTH-type_TetR-like_transc_reg"/>
</dbReference>
<evidence type="ECO:0000313" key="7">
    <source>
        <dbReference type="Proteomes" id="UP000260644"/>
    </source>
</evidence>
<dbReference type="InterPro" id="IPR001647">
    <property type="entry name" value="HTH_TetR"/>
</dbReference>
<evidence type="ECO:0000256" key="1">
    <source>
        <dbReference type="ARBA" id="ARBA00023015"/>
    </source>
</evidence>
<evidence type="ECO:0000256" key="4">
    <source>
        <dbReference type="PROSITE-ProRule" id="PRU00335"/>
    </source>
</evidence>
<dbReference type="EMBL" id="QPMM01000004">
    <property type="protein sequence ID" value="RFS23519.1"/>
    <property type="molecule type" value="Genomic_DNA"/>
</dbReference>